<dbReference type="Proteomes" id="UP000001194">
    <property type="component" value="Unassembled WGS sequence"/>
</dbReference>
<dbReference type="EMBL" id="DS547123">
    <property type="protein sequence ID" value="EDR03624.1"/>
    <property type="molecule type" value="Genomic_DNA"/>
</dbReference>
<gene>
    <name evidence="1" type="ORF">LACBIDRAFT_306998</name>
</gene>
<dbReference type="RefSeq" id="XP_001885772.1">
    <property type="nucleotide sequence ID" value="XM_001885737.1"/>
</dbReference>
<proteinExistence type="predicted"/>
<dbReference type="KEGG" id="lbc:LACBIDRAFT_306998"/>
<organism evidence="2">
    <name type="scientific">Laccaria bicolor (strain S238N-H82 / ATCC MYA-4686)</name>
    <name type="common">Bicoloured deceiver</name>
    <name type="synonym">Laccaria laccata var. bicolor</name>
    <dbReference type="NCBI Taxonomy" id="486041"/>
    <lineage>
        <taxon>Eukaryota</taxon>
        <taxon>Fungi</taxon>
        <taxon>Dikarya</taxon>
        <taxon>Basidiomycota</taxon>
        <taxon>Agaricomycotina</taxon>
        <taxon>Agaricomycetes</taxon>
        <taxon>Agaricomycetidae</taxon>
        <taxon>Agaricales</taxon>
        <taxon>Agaricineae</taxon>
        <taxon>Hydnangiaceae</taxon>
        <taxon>Laccaria</taxon>
    </lineage>
</organism>
<dbReference type="AlphaFoldDB" id="B0DP51"/>
<name>B0DP51_LACBS</name>
<evidence type="ECO:0000313" key="1">
    <source>
        <dbReference type="EMBL" id="EDR03624.1"/>
    </source>
</evidence>
<protein>
    <submittedName>
        <fullName evidence="1">Predicted protein</fullName>
    </submittedName>
</protein>
<reference evidence="1 2" key="1">
    <citation type="journal article" date="2008" name="Nature">
        <title>The genome of Laccaria bicolor provides insights into mycorrhizal symbiosis.</title>
        <authorList>
            <person name="Martin F."/>
            <person name="Aerts A."/>
            <person name="Ahren D."/>
            <person name="Brun A."/>
            <person name="Danchin E.G.J."/>
            <person name="Duchaussoy F."/>
            <person name="Gibon J."/>
            <person name="Kohler A."/>
            <person name="Lindquist E."/>
            <person name="Pereda V."/>
            <person name="Salamov A."/>
            <person name="Shapiro H.J."/>
            <person name="Wuyts J."/>
            <person name="Blaudez D."/>
            <person name="Buee M."/>
            <person name="Brokstein P."/>
            <person name="Canbaeck B."/>
            <person name="Cohen D."/>
            <person name="Courty P.E."/>
            <person name="Coutinho P.M."/>
            <person name="Delaruelle C."/>
            <person name="Detter J.C."/>
            <person name="Deveau A."/>
            <person name="DiFazio S."/>
            <person name="Duplessis S."/>
            <person name="Fraissinet-Tachet L."/>
            <person name="Lucic E."/>
            <person name="Frey-Klett P."/>
            <person name="Fourrey C."/>
            <person name="Feussner I."/>
            <person name="Gay G."/>
            <person name="Grimwood J."/>
            <person name="Hoegger P.J."/>
            <person name="Jain P."/>
            <person name="Kilaru S."/>
            <person name="Labbe J."/>
            <person name="Lin Y.C."/>
            <person name="Legue V."/>
            <person name="Le Tacon F."/>
            <person name="Marmeisse R."/>
            <person name="Melayah D."/>
            <person name="Montanini B."/>
            <person name="Muratet M."/>
            <person name="Nehls U."/>
            <person name="Niculita-Hirzel H."/>
            <person name="Oudot-Le Secq M.P."/>
            <person name="Peter M."/>
            <person name="Quesneville H."/>
            <person name="Rajashekar B."/>
            <person name="Reich M."/>
            <person name="Rouhier N."/>
            <person name="Schmutz J."/>
            <person name="Yin T."/>
            <person name="Chalot M."/>
            <person name="Henrissat B."/>
            <person name="Kuees U."/>
            <person name="Lucas S."/>
            <person name="Van de Peer Y."/>
            <person name="Podila G.K."/>
            <person name="Polle A."/>
            <person name="Pukkila P.J."/>
            <person name="Richardson P.M."/>
            <person name="Rouze P."/>
            <person name="Sanders I.R."/>
            <person name="Stajich J.E."/>
            <person name="Tunlid A."/>
            <person name="Tuskan G."/>
            <person name="Grigoriev I.V."/>
        </authorList>
    </citation>
    <scope>NUCLEOTIDE SEQUENCE [LARGE SCALE GENOMIC DNA]</scope>
    <source>
        <strain evidence="2">S238N-H82 / ATCC MYA-4686</strain>
    </source>
</reference>
<evidence type="ECO:0000313" key="2">
    <source>
        <dbReference type="Proteomes" id="UP000001194"/>
    </source>
</evidence>
<dbReference type="HOGENOM" id="CLU_2638493_0_0_1"/>
<dbReference type="GeneID" id="6081394"/>
<sequence length="77" mass="8855">MVGPIVFNVGLSVQNLFPRVSLIFKMRHVCTTRTCASSSPRPMPTFAALRTTKLSNLPWSRFRDWNHKTEHTLGWII</sequence>
<keyword evidence="2" id="KW-1185">Reference proteome</keyword>
<accession>B0DP51</accession>
<dbReference type="InParanoid" id="B0DP51"/>